<evidence type="ECO:0000256" key="8">
    <source>
        <dbReference type="ARBA" id="ARBA00023136"/>
    </source>
</evidence>
<dbReference type="PANTHER" id="PTHR26450:SF2">
    <property type="entry name" value="OLFACTORY RECEPTOR"/>
    <property type="match status" value="1"/>
</dbReference>
<evidence type="ECO:0000313" key="14">
    <source>
        <dbReference type="EMBL" id="KAH0500978.1"/>
    </source>
</evidence>
<comment type="subcellular location">
    <subcellularLocation>
        <location evidence="12">Cell membrane</location>
        <topology evidence="12">Multi-pass membrane protein</topology>
    </subcellularLocation>
    <subcellularLocation>
        <location evidence="2">Membrane</location>
        <topology evidence="2">Multi-pass membrane protein</topology>
    </subcellularLocation>
</comment>
<feature type="transmembrane region" description="Helical" evidence="12">
    <location>
        <begin position="90"/>
        <end position="115"/>
    </location>
</feature>
<evidence type="ECO:0000256" key="5">
    <source>
        <dbReference type="ARBA" id="ARBA00022725"/>
    </source>
</evidence>
<dbReference type="PROSITE" id="PS00237">
    <property type="entry name" value="G_PROTEIN_RECEP_F1_1"/>
    <property type="match status" value="1"/>
</dbReference>
<dbReference type="InterPro" id="IPR050402">
    <property type="entry name" value="OR51/52/56-like"/>
</dbReference>
<feature type="transmembrane region" description="Helical" evidence="12">
    <location>
        <begin position="304"/>
        <end position="328"/>
    </location>
</feature>
<dbReference type="PRINTS" id="PR00237">
    <property type="entry name" value="GPCRRHODOPSN"/>
</dbReference>
<dbReference type="GO" id="GO:0004930">
    <property type="term" value="F:G protein-coupled receptor activity"/>
    <property type="evidence" value="ECO:0007669"/>
    <property type="project" value="UniProtKB-KW"/>
</dbReference>
<evidence type="ECO:0000256" key="12">
    <source>
        <dbReference type="RuleBase" id="RU363047"/>
    </source>
</evidence>
<reference evidence="14" key="1">
    <citation type="submission" date="2020-03" db="EMBL/GenBank/DDBJ databases">
        <title>Studies in the Genomics of Life Span.</title>
        <authorList>
            <person name="Glass D."/>
        </authorList>
    </citation>
    <scope>NUCLEOTIDE SEQUENCE</scope>
    <source>
        <strain evidence="14">LTLLF</strain>
        <tissue evidence="14">Muscle</tissue>
    </source>
</reference>
<evidence type="ECO:0000256" key="6">
    <source>
        <dbReference type="ARBA" id="ARBA00022989"/>
    </source>
</evidence>
<dbReference type="CDD" id="cd15221">
    <property type="entry name" value="7tmA_OR52B-like"/>
    <property type="match status" value="1"/>
</dbReference>
<feature type="transmembrane region" description="Helical" evidence="12">
    <location>
        <begin position="207"/>
        <end position="231"/>
    </location>
</feature>
<protein>
    <recommendedName>
        <fullName evidence="12">Olfactory receptor</fullName>
    </recommendedName>
</protein>
<dbReference type="Pfam" id="PF13853">
    <property type="entry name" value="7tm_4"/>
    <property type="match status" value="1"/>
</dbReference>
<keyword evidence="7 11" id="KW-0297">G-protein coupled receptor</keyword>
<dbReference type="InterPro" id="IPR000276">
    <property type="entry name" value="GPCR_Rhodpsn"/>
</dbReference>
<organism evidence="14 15">
    <name type="scientific">Microtus ochrogaster</name>
    <name type="common">Prairie vole</name>
    <dbReference type="NCBI Taxonomy" id="79684"/>
    <lineage>
        <taxon>Eukaryota</taxon>
        <taxon>Metazoa</taxon>
        <taxon>Chordata</taxon>
        <taxon>Craniata</taxon>
        <taxon>Vertebrata</taxon>
        <taxon>Euteleostomi</taxon>
        <taxon>Mammalia</taxon>
        <taxon>Eutheria</taxon>
        <taxon>Euarchontoglires</taxon>
        <taxon>Glires</taxon>
        <taxon>Rodentia</taxon>
        <taxon>Myomorpha</taxon>
        <taxon>Muroidea</taxon>
        <taxon>Cricetidae</taxon>
        <taxon>Arvicolinae</taxon>
        <taxon>Microtus</taxon>
    </lineage>
</organism>
<feature type="transmembrane region" description="Helical" evidence="12">
    <location>
        <begin position="340"/>
        <end position="362"/>
    </location>
</feature>
<gene>
    <name evidence="14" type="ORF">LTLLF_199285</name>
</gene>
<evidence type="ECO:0000256" key="11">
    <source>
        <dbReference type="RuleBase" id="RU000688"/>
    </source>
</evidence>
<evidence type="ECO:0000256" key="1">
    <source>
        <dbReference type="ARBA" id="ARBA00002936"/>
    </source>
</evidence>
<evidence type="ECO:0000256" key="9">
    <source>
        <dbReference type="ARBA" id="ARBA00023170"/>
    </source>
</evidence>
<keyword evidence="4 11" id="KW-0812">Transmembrane</keyword>
<comment type="similarity">
    <text evidence="11">Belongs to the G-protein coupled receptor 1 family.</text>
</comment>
<dbReference type="GO" id="GO:0005886">
    <property type="term" value="C:plasma membrane"/>
    <property type="evidence" value="ECO:0007669"/>
    <property type="project" value="UniProtKB-SubCell"/>
</dbReference>
<keyword evidence="3 12" id="KW-0716">Sensory transduction</keyword>
<evidence type="ECO:0000256" key="2">
    <source>
        <dbReference type="ARBA" id="ARBA00004141"/>
    </source>
</evidence>
<keyword evidence="8 12" id="KW-0472">Membrane</keyword>
<dbReference type="PANTHER" id="PTHR26450">
    <property type="entry name" value="OLFACTORY RECEPTOR 56B1-RELATED"/>
    <property type="match status" value="1"/>
</dbReference>
<comment type="function">
    <text evidence="1">Odorant receptor.</text>
</comment>
<evidence type="ECO:0000256" key="10">
    <source>
        <dbReference type="ARBA" id="ARBA00023224"/>
    </source>
</evidence>
<feature type="transmembrane region" description="Helical" evidence="12">
    <location>
        <begin position="127"/>
        <end position="156"/>
    </location>
</feature>
<accession>A0A8J6KKX7</accession>
<keyword evidence="12" id="KW-1003">Cell membrane</keyword>
<dbReference type="InterPro" id="IPR000725">
    <property type="entry name" value="Olfact_rcpt"/>
</dbReference>
<keyword evidence="5 12" id="KW-0552">Olfaction</keyword>
<dbReference type="FunFam" id="1.20.1070.10:FF:000006">
    <property type="entry name" value="Olfactory receptor"/>
    <property type="match status" value="1"/>
</dbReference>
<dbReference type="EMBL" id="JAATJU010026999">
    <property type="protein sequence ID" value="KAH0500978.1"/>
    <property type="molecule type" value="Genomic_DNA"/>
</dbReference>
<evidence type="ECO:0000259" key="13">
    <source>
        <dbReference type="PROSITE" id="PS50262"/>
    </source>
</evidence>
<comment type="caution">
    <text evidence="14">The sequence shown here is derived from an EMBL/GenBank/DDBJ whole genome shotgun (WGS) entry which is preliminary data.</text>
</comment>
<dbReference type="GO" id="GO:0004984">
    <property type="term" value="F:olfactory receptor activity"/>
    <property type="evidence" value="ECO:0007669"/>
    <property type="project" value="InterPro"/>
</dbReference>
<dbReference type="AlphaFoldDB" id="A0A8J6KKX7"/>
<dbReference type="Gene3D" id="1.20.1070.10">
    <property type="entry name" value="Rhodopsin 7-helix transmembrane proteins"/>
    <property type="match status" value="1"/>
</dbReference>
<feature type="transmembrane region" description="Helical" evidence="12">
    <location>
        <begin position="168"/>
        <end position="187"/>
    </location>
</feature>
<proteinExistence type="inferred from homology"/>
<feature type="transmembrane region" description="Helical" evidence="12">
    <location>
        <begin position="263"/>
        <end position="292"/>
    </location>
</feature>
<dbReference type="SUPFAM" id="SSF81321">
    <property type="entry name" value="Family A G protein-coupled receptor-like"/>
    <property type="match status" value="1"/>
</dbReference>
<keyword evidence="6 12" id="KW-1133">Transmembrane helix</keyword>
<evidence type="ECO:0000256" key="3">
    <source>
        <dbReference type="ARBA" id="ARBA00022606"/>
    </source>
</evidence>
<dbReference type="PROSITE" id="PS50262">
    <property type="entry name" value="G_PROTEIN_RECEP_F1_2"/>
    <property type="match status" value="1"/>
</dbReference>
<dbReference type="PRINTS" id="PR00245">
    <property type="entry name" value="OLFACTORYR"/>
</dbReference>
<evidence type="ECO:0000256" key="4">
    <source>
        <dbReference type="ARBA" id="ARBA00022692"/>
    </source>
</evidence>
<evidence type="ECO:0000256" key="7">
    <source>
        <dbReference type="ARBA" id="ARBA00023040"/>
    </source>
</evidence>
<evidence type="ECO:0000313" key="15">
    <source>
        <dbReference type="Proteomes" id="UP000710432"/>
    </source>
</evidence>
<dbReference type="InterPro" id="IPR017452">
    <property type="entry name" value="GPCR_Rhodpsn_7TM"/>
</dbReference>
<keyword evidence="10 11" id="KW-0807">Transducer</keyword>
<name>A0A8J6KKX7_MICOH</name>
<dbReference type="Proteomes" id="UP000710432">
    <property type="component" value="Unassembled WGS sequence"/>
</dbReference>
<feature type="domain" description="G-protein coupled receptors family 1 profile" evidence="13">
    <location>
        <begin position="108"/>
        <end position="360"/>
    </location>
</feature>
<keyword evidence="9 11" id="KW-0675">Receptor</keyword>
<sequence>MESAAVAEEATTAVVRNQRILQTMSSCVKCEIIDSPDSSEWNGDNFPAILVPGPERVDKINMTTFSTTLNHTSLRDIWYTMIGIPGLEDAHIWISIPICSMYIVAITGNALLLFLTSKERSLHEPMYLFLSMLALADIFLSTVTTPKMLAIFWFQAGGISFASCVSQMFFLHFIFVAESAILLAMAFDRYVAICYPLRYTNILTPSVIIKMGIASMTRSFFICFPLIFLVYRLTYCGRNIIRHSYCEHMGIARLACDSIKVNIYYGVIVALFSTCLDVVLIIVSYILILCAVFRIPSRDARLKALGTCGSHVCVILLFYTPAFFSFFAHRFGGHSIPLHVHILLANLYVVVPPTVNPIIYGVKTKQIQERVMQVFSLGKTFR</sequence>
<dbReference type="SMART" id="SM01381">
    <property type="entry name" value="7TM_GPCR_Srsx"/>
    <property type="match status" value="1"/>
</dbReference>